<dbReference type="EMBL" id="DYUE01000298">
    <property type="protein sequence ID" value="HJG92538.1"/>
    <property type="molecule type" value="Genomic_DNA"/>
</dbReference>
<reference evidence="2" key="2">
    <citation type="submission" date="2021-09" db="EMBL/GenBank/DDBJ databases">
        <authorList>
            <person name="Gilroy R."/>
        </authorList>
    </citation>
    <scope>NUCLEOTIDE SEQUENCE</scope>
    <source>
        <strain evidence="2">ChiGjej5B5-22894</strain>
    </source>
</reference>
<feature type="domain" description="ThuA-like" evidence="1">
    <location>
        <begin position="24"/>
        <end position="247"/>
    </location>
</feature>
<name>A0A921MXV0_9MICO</name>
<dbReference type="PANTHER" id="PTHR40469:SF2">
    <property type="entry name" value="GALACTOSE-BINDING DOMAIN-LIKE SUPERFAMILY PROTEIN"/>
    <property type="match status" value="1"/>
</dbReference>
<sequence>MTEQSTTAPTTDDAAGAPNASRVALVVRGGWDGHQPIEATDMFLPFLEENGFAVRIEDSPAIYADAEYMATVDLIVQCNTMNTIERPQFEGLRAAIEAGTGMAGWHGGIADSYRNESDYLTLIGGQFGCHPGKHPEERTGEQSDNYVPYTVNMLPAAASHYITEGITDFDLVTEQYWVLADDYCDVLATTTQKVREWDPWTREITSPALWTRQWGEGRIFVTTPGHRVEVLEDPNVRTIIERGMLWAARGSEQPYGDHGRPAVAKEATL</sequence>
<dbReference type="PANTHER" id="PTHR40469">
    <property type="entry name" value="SECRETED GLYCOSYL HYDROLASE"/>
    <property type="match status" value="1"/>
</dbReference>
<evidence type="ECO:0000313" key="3">
    <source>
        <dbReference type="Proteomes" id="UP000742460"/>
    </source>
</evidence>
<accession>A0A921MXV0</accession>
<reference evidence="2" key="1">
    <citation type="journal article" date="2021" name="PeerJ">
        <title>Extensive microbial diversity within the chicken gut microbiome revealed by metagenomics and culture.</title>
        <authorList>
            <person name="Gilroy R."/>
            <person name="Ravi A."/>
            <person name="Getino M."/>
            <person name="Pursley I."/>
            <person name="Horton D.L."/>
            <person name="Alikhan N.F."/>
            <person name="Baker D."/>
            <person name="Gharbi K."/>
            <person name="Hall N."/>
            <person name="Watson M."/>
            <person name="Adriaenssens E.M."/>
            <person name="Foster-Nyarko E."/>
            <person name="Jarju S."/>
            <person name="Secka A."/>
            <person name="Antonio M."/>
            <person name="Oren A."/>
            <person name="Chaudhuri R.R."/>
            <person name="La Ragione R."/>
            <person name="Hildebrand F."/>
            <person name="Pallen M.J."/>
        </authorList>
    </citation>
    <scope>NUCLEOTIDE SEQUENCE</scope>
    <source>
        <strain evidence="2">ChiGjej5B5-22894</strain>
    </source>
</reference>
<organism evidence="2 3">
    <name type="scientific">Brachybacterium massiliense</name>
    <dbReference type="NCBI Taxonomy" id="1755098"/>
    <lineage>
        <taxon>Bacteria</taxon>
        <taxon>Bacillati</taxon>
        <taxon>Actinomycetota</taxon>
        <taxon>Actinomycetes</taxon>
        <taxon>Micrococcales</taxon>
        <taxon>Dermabacteraceae</taxon>
        <taxon>Brachybacterium</taxon>
    </lineage>
</organism>
<dbReference type="Proteomes" id="UP000742460">
    <property type="component" value="Unassembled WGS sequence"/>
</dbReference>
<proteinExistence type="predicted"/>
<evidence type="ECO:0000313" key="2">
    <source>
        <dbReference type="EMBL" id="HJG92538.1"/>
    </source>
</evidence>
<comment type="caution">
    <text evidence="2">The sequence shown here is derived from an EMBL/GenBank/DDBJ whole genome shotgun (WGS) entry which is preliminary data.</text>
</comment>
<gene>
    <name evidence="2" type="ORF">K8V81_12530</name>
</gene>
<dbReference type="SUPFAM" id="SSF52317">
    <property type="entry name" value="Class I glutamine amidotransferase-like"/>
    <property type="match status" value="1"/>
</dbReference>
<protein>
    <submittedName>
        <fullName evidence="2">ThuA domain-containing protein</fullName>
    </submittedName>
</protein>
<dbReference type="InterPro" id="IPR029010">
    <property type="entry name" value="ThuA-like"/>
</dbReference>
<dbReference type="Pfam" id="PF06283">
    <property type="entry name" value="ThuA"/>
    <property type="match status" value="1"/>
</dbReference>
<dbReference type="AlphaFoldDB" id="A0A921MXV0"/>
<evidence type="ECO:0000259" key="1">
    <source>
        <dbReference type="Pfam" id="PF06283"/>
    </source>
</evidence>
<dbReference type="Gene3D" id="3.40.50.880">
    <property type="match status" value="1"/>
</dbReference>
<dbReference type="InterPro" id="IPR029062">
    <property type="entry name" value="Class_I_gatase-like"/>
</dbReference>